<dbReference type="GO" id="GO:0003755">
    <property type="term" value="F:peptidyl-prolyl cis-trans isomerase activity"/>
    <property type="evidence" value="ECO:0007669"/>
    <property type="project" value="InterPro"/>
</dbReference>
<protein>
    <recommendedName>
        <fullName evidence="10">PpiC domain-containing protein</fullName>
    </recommendedName>
</protein>
<feature type="transmembrane region" description="Helical" evidence="9">
    <location>
        <begin position="12"/>
        <end position="31"/>
    </location>
</feature>
<evidence type="ECO:0000256" key="2">
    <source>
        <dbReference type="ARBA" id="ARBA00022475"/>
    </source>
</evidence>
<keyword evidence="2" id="KW-1003">Cell membrane</keyword>
<feature type="domain" description="PpiC" evidence="10">
    <location>
        <begin position="247"/>
        <end position="371"/>
    </location>
</feature>
<dbReference type="Pfam" id="PF13145">
    <property type="entry name" value="Rotamase_2"/>
    <property type="match status" value="1"/>
</dbReference>
<evidence type="ECO:0000256" key="3">
    <source>
        <dbReference type="ARBA" id="ARBA00022692"/>
    </source>
</evidence>
<keyword evidence="5 9" id="KW-0472">Membrane</keyword>
<evidence type="ECO:0000313" key="11">
    <source>
        <dbReference type="EMBL" id="PWE17226.1"/>
    </source>
</evidence>
<organism evidence="11 12">
    <name type="scientific">Marinicauda salina</name>
    <dbReference type="NCBI Taxonomy" id="2135793"/>
    <lineage>
        <taxon>Bacteria</taxon>
        <taxon>Pseudomonadati</taxon>
        <taxon>Pseudomonadota</taxon>
        <taxon>Alphaproteobacteria</taxon>
        <taxon>Maricaulales</taxon>
        <taxon>Maricaulaceae</taxon>
        <taxon>Marinicauda</taxon>
    </lineage>
</organism>
<evidence type="ECO:0000313" key="12">
    <source>
        <dbReference type="Proteomes" id="UP000245168"/>
    </source>
</evidence>
<dbReference type="Proteomes" id="UP000245168">
    <property type="component" value="Unassembled WGS sequence"/>
</dbReference>
<evidence type="ECO:0000256" key="8">
    <source>
        <dbReference type="SAM" id="Coils"/>
    </source>
</evidence>
<dbReference type="InterPro" id="IPR000297">
    <property type="entry name" value="PPIase_PpiC"/>
</dbReference>
<keyword evidence="6" id="KW-0143">Chaperone</keyword>
<keyword evidence="3 9" id="KW-0812">Transmembrane</keyword>
<evidence type="ECO:0000256" key="5">
    <source>
        <dbReference type="ARBA" id="ARBA00023136"/>
    </source>
</evidence>
<evidence type="ECO:0000256" key="7">
    <source>
        <dbReference type="ARBA" id="ARBA00038408"/>
    </source>
</evidence>
<evidence type="ECO:0000256" key="1">
    <source>
        <dbReference type="ARBA" id="ARBA00004401"/>
    </source>
</evidence>
<comment type="caution">
    <text evidence="11">The sequence shown here is derived from an EMBL/GenBank/DDBJ whole genome shotgun (WGS) entry which is preliminary data.</text>
</comment>
<comment type="subcellular location">
    <subcellularLocation>
        <location evidence="1">Cell membrane</location>
        <topology evidence="1">Single-pass type II membrane protein</topology>
    </subcellularLocation>
</comment>
<evidence type="ECO:0000259" key="10">
    <source>
        <dbReference type="Pfam" id="PF13145"/>
    </source>
</evidence>
<sequence>MLERIRKLARSPIAVALIIVPIIAAFALFGISDIFRGTGDAVALVGEERVTVSELNRAYERELQTIQRENPRFTREQADEIGLGEQVLQGLVARAAVDAKARQLGLAVSDTELRDTIQSLPVFRNAFSDQFDRQTYESVLAQNQMTPTMFERDVRGDIRRSQYLTSVLAGLDAPDVLARARHAYAEERRDIAALLIAPSLADEVGEPSDDDLAAFIEENADAFRRPEQRRFTLVRANPDLFARDVDVAEADIRELYEIRLENGELSDPATRSFVQWPAPDQATAEAAAERLSAGETAEAEAEAVAAELGLGEATEFEALEAFEVPDSAVADAVFGLGADEAAAVEARLGWRVVRVSDAVDPEAPDFASMRDELRSELASESAEAAMLDAFAVFEEARGAGATLSEAGREAGLPVERFDYVGQNGFSADREPAATLLEAPEILSAVFAQPEGFAGDLQNYGENGYFAVRVDAIDPARLPEVAEVRDEAAAFWRVRRIDEQLQAFVDDALARVEAGEPLDAIAADLGPGASVERATLRRDETAGPFTQALVSAAFNAEVDTPFAARAGDQRTRAVAIVREVIPPENAAPPATTATELADSLESDLTAALERGLRSNYEVRVDTDLRDLALGRTDPAQQRRPATGGF</sequence>
<accession>A0A2U2BTA3</accession>
<reference evidence="12" key="1">
    <citation type="submission" date="2018-05" db="EMBL/GenBank/DDBJ databases">
        <authorList>
            <person name="Liu B.-T."/>
        </authorList>
    </citation>
    <scope>NUCLEOTIDE SEQUENCE [LARGE SCALE GENOMIC DNA]</scope>
    <source>
        <strain evidence="12">WD6-1</strain>
    </source>
</reference>
<keyword evidence="12" id="KW-1185">Reference proteome</keyword>
<dbReference type="AlphaFoldDB" id="A0A2U2BTA3"/>
<keyword evidence="4 9" id="KW-1133">Transmembrane helix</keyword>
<dbReference type="PANTHER" id="PTHR47529:SF1">
    <property type="entry name" value="PERIPLASMIC CHAPERONE PPID"/>
    <property type="match status" value="1"/>
</dbReference>
<dbReference type="OrthoDB" id="9768393at2"/>
<dbReference type="InterPro" id="IPR052029">
    <property type="entry name" value="PpiD_chaperone"/>
</dbReference>
<dbReference type="RefSeq" id="WP_109252457.1">
    <property type="nucleotide sequence ID" value="NZ_QEXV01000003.1"/>
</dbReference>
<comment type="similarity">
    <text evidence="7">Belongs to the PpiD chaperone family.</text>
</comment>
<name>A0A2U2BTA3_9PROT</name>
<evidence type="ECO:0000256" key="6">
    <source>
        <dbReference type="ARBA" id="ARBA00023186"/>
    </source>
</evidence>
<keyword evidence="8" id="KW-0175">Coiled coil</keyword>
<evidence type="ECO:0000256" key="4">
    <source>
        <dbReference type="ARBA" id="ARBA00022989"/>
    </source>
</evidence>
<dbReference type="PANTHER" id="PTHR47529">
    <property type="entry name" value="PEPTIDYL-PROLYL CIS-TRANS ISOMERASE D"/>
    <property type="match status" value="1"/>
</dbReference>
<evidence type="ECO:0000256" key="9">
    <source>
        <dbReference type="SAM" id="Phobius"/>
    </source>
</evidence>
<gene>
    <name evidence="11" type="ORF">DDZ18_05905</name>
</gene>
<feature type="coiled-coil region" evidence="8">
    <location>
        <begin position="49"/>
        <end position="76"/>
    </location>
</feature>
<dbReference type="GO" id="GO:0005886">
    <property type="term" value="C:plasma membrane"/>
    <property type="evidence" value="ECO:0007669"/>
    <property type="project" value="UniProtKB-SubCell"/>
</dbReference>
<dbReference type="InterPro" id="IPR027304">
    <property type="entry name" value="Trigger_fact/SurA_dom_sf"/>
</dbReference>
<dbReference type="Pfam" id="PF13624">
    <property type="entry name" value="SurA_N_3"/>
    <property type="match status" value="1"/>
</dbReference>
<dbReference type="EMBL" id="QEXV01000003">
    <property type="protein sequence ID" value="PWE17226.1"/>
    <property type="molecule type" value="Genomic_DNA"/>
</dbReference>
<proteinExistence type="inferred from homology"/>
<dbReference type="SUPFAM" id="SSF109998">
    <property type="entry name" value="Triger factor/SurA peptide-binding domain-like"/>
    <property type="match status" value="1"/>
</dbReference>
<dbReference type="Gene3D" id="1.10.4030.10">
    <property type="entry name" value="Porin chaperone SurA, peptide-binding domain"/>
    <property type="match status" value="1"/>
</dbReference>